<protein>
    <recommendedName>
        <fullName evidence="1">Retrotransposon gag domain-containing protein</fullName>
    </recommendedName>
</protein>
<name>A0A371IHV0_MUCPR</name>
<dbReference type="OrthoDB" id="1305902at2759"/>
<evidence type="ECO:0000313" key="2">
    <source>
        <dbReference type="EMBL" id="RDY14636.1"/>
    </source>
</evidence>
<proteinExistence type="predicted"/>
<keyword evidence="3" id="KW-1185">Reference proteome</keyword>
<dbReference type="Proteomes" id="UP000257109">
    <property type="component" value="Unassembled WGS sequence"/>
</dbReference>
<accession>A0A371IHV0</accession>
<feature type="non-terminal residue" evidence="2">
    <location>
        <position position="1"/>
    </location>
</feature>
<dbReference type="InterPro" id="IPR005162">
    <property type="entry name" value="Retrotrans_gag_dom"/>
</dbReference>
<dbReference type="PANTHER" id="PTHR33223:SF3">
    <property type="match status" value="1"/>
</dbReference>
<dbReference type="Pfam" id="PF03732">
    <property type="entry name" value="Retrotrans_gag"/>
    <property type="match status" value="1"/>
</dbReference>
<sequence length="145" mass="16664">MKRIFLEKKHSNETLHKYWERFNKLCVTYPHHQISAQLLIQYFYEGLMMMDRNMIDPTSDGALMDKTPTATRNLISNMASNTQQFGARGVNEATDIDSQRLENKIIELTSLARQLVIGQHHMNLLAKVCAICTFAEHPTNVCPIL</sequence>
<reference evidence="2" key="1">
    <citation type="submission" date="2018-05" db="EMBL/GenBank/DDBJ databases">
        <title>Draft genome of Mucuna pruriens seed.</title>
        <authorList>
            <person name="Nnadi N.E."/>
            <person name="Vos R."/>
            <person name="Hasami M.H."/>
            <person name="Devisetty U.K."/>
            <person name="Aguiy J.C."/>
        </authorList>
    </citation>
    <scope>NUCLEOTIDE SEQUENCE [LARGE SCALE GENOMIC DNA]</scope>
    <source>
        <strain evidence="2">JCA_2017</strain>
    </source>
</reference>
<dbReference type="PANTHER" id="PTHR33223">
    <property type="entry name" value="CCHC-TYPE DOMAIN-CONTAINING PROTEIN"/>
    <property type="match status" value="1"/>
</dbReference>
<feature type="domain" description="Retrotransposon gag" evidence="1">
    <location>
        <begin position="11"/>
        <end position="47"/>
    </location>
</feature>
<comment type="caution">
    <text evidence="2">The sequence shown here is derived from an EMBL/GenBank/DDBJ whole genome shotgun (WGS) entry which is preliminary data.</text>
</comment>
<organism evidence="2 3">
    <name type="scientific">Mucuna pruriens</name>
    <name type="common">Velvet bean</name>
    <name type="synonym">Dolichos pruriens</name>
    <dbReference type="NCBI Taxonomy" id="157652"/>
    <lineage>
        <taxon>Eukaryota</taxon>
        <taxon>Viridiplantae</taxon>
        <taxon>Streptophyta</taxon>
        <taxon>Embryophyta</taxon>
        <taxon>Tracheophyta</taxon>
        <taxon>Spermatophyta</taxon>
        <taxon>Magnoliopsida</taxon>
        <taxon>eudicotyledons</taxon>
        <taxon>Gunneridae</taxon>
        <taxon>Pentapetalae</taxon>
        <taxon>rosids</taxon>
        <taxon>fabids</taxon>
        <taxon>Fabales</taxon>
        <taxon>Fabaceae</taxon>
        <taxon>Papilionoideae</taxon>
        <taxon>50 kb inversion clade</taxon>
        <taxon>NPAAA clade</taxon>
        <taxon>indigoferoid/millettioid clade</taxon>
        <taxon>Phaseoleae</taxon>
        <taxon>Mucuna</taxon>
    </lineage>
</organism>
<dbReference type="EMBL" id="QJKJ01000039">
    <property type="protein sequence ID" value="RDY14636.1"/>
    <property type="molecule type" value="Genomic_DNA"/>
</dbReference>
<dbReference type="AlphaFoldDB" id="A0A371IHV0"/>
<gene>
    <name evidence="2" type="ORF">CR513_00288</name>
</gene>
<evidence type="ECO:0000259" key="1">
    <source>
        <dbReference type="Pfam" id="PF03732"/>
    </source>
</evidence>
<evidence type="ECO:0000313" key="3">
    <source>
        <dbReference type="Proteomes" id="UP000257109"/>
    </source>
</evidence>